<sequence>MEVISGETNSVPLRYRASREFAASHKGMTLGMDSTVTMTSYSASYSADSKGNGRDLTLDREAGIDYFKCDSTYKSDYVQHVMPPTRLKVVTVTPRKNLPFQATTTYRSDFA</sequence>
<evidence type="ECO:0000313" key="2">
    <source>
        <dbReference type="Proteomes" id="UP001230268"/>
    </source>
</evidence>
<comment type="caution">
    <text evidence="1">The sequence shown here is derived from an EMBL/GenBank/DDBJ whole genome shotgun (WGS) entry which is preliminary data.</text>
</comment>
<reference evidence="1" key="1">
    <citation type="submission" date="2023-08" db="EMBL/GenBank/DDBJ databases">
        <title>Draft sequence of the Babesia gibsoni genome.</title>
        <authorList>
            <person name="Yamagishi J.Y."/>
            <person name="Xuan X.X."/>
        </authorList>
    </citation>
    <scope>NUCLEOTIDE SEQUENCE</scope>
    <source>
        <strain evidence="1">Azabu</strain>
    </source>
</reference>
<organism evidence="1 2">
    <name type="scientific">Babesia gibsoni</name>
    <dbReference type="NCBI Taxonomy" id="33632"/>
    <lineage>
        <taxon>Eukaryota</taxon>
        <taxon>Sar</taxon>
        <taxon>Alveolata</taxon>
        <taxon>Apicomplexa</taxon>
        <taxon>Aconoidasida</taxon>
        <taxon>Piroplasmida</taxon>
        <taxon>Babesiidae</taxon>
        <taxon>Babesia</taxon>
    </lineage>
</organism>
<name>A0AAD8LPR1_BABGI</name>
<dbReference type="AlphaFoldDB" id="A0AAD8LPR1"/>
<dbReference type="EMBL" id="JAVEPI010000003">
    <property type="protein sequence ID" value="KAK1442646.1"/>
    <property type="molecule type" value="Genomic_DNA"/>
</dbReference>
<proteinExistence type="predicted"/>
<accession>A0AAD8LPR1</accession>
<dbReference type="Proteomes" id="UP001230268">
    <property type="component" value="Unassembled WGS sequence"/>
</dbReference>
<evidence type="ECO:0000313" key="1">
    <source>
        <dbReference type="EMBL" id="KAK1442646.1"/>
    </source>
</evidence>
<protein>
    <submittedName>
        <fullName evidence="1">Uncharacterized protein</fullName>
    </submittedName>
</protein>
<keyword evidence="2" id="KW-1185">Reference proteome</keyword>
<gene>
    <name evidence="1" type="ORF">BgAZ_301640</name>
</gene>